<keyword evidence="1" id="KW-0677">Repeat</keyword>
<gene>
    <name evidence="3" type="ORF">HYPSUDRAFT_201377</name>
</gene>
<dbReference type="Proteomes" id="UP000054270">
    <property type="component" value="Unassembled WGS sequence"/>
</dbReference>
<proteinExistence type="predicted"/>
<dbReference type="Pfam" id="PF12074">
    <property type="entry name" value="Gcn1_N"/>
    <property type="match status" value="1"/>
</dbReference>
<sequence>MSSSEIQSWIASASVGEPSSGDEGHIWQRERVLADWTWALEHAQNVLLHERAKERIRFLKDELLSLARHSELSMAQIMIMDVFKLPTLTYPKYADSASQDAVEIIGRELVRRDELRGTPGGAQDEVRFGVAEQIIGWLANEIGRLARRGNADVLTRLKNVQEEPISRLSQEYKDGIISLHGSVILMAKSSLPEHTLIALNDFIAIFISVDDFTNTIAPTIEKALLRSPEYSLAAVSHFFSAYAHPVPLDAFQRLLAQIISSAKSANPTVLALIAKDMASSKPTVRRAFVGLAGAVFLNDGGVLENPGGVTLGRALLGSFEACLKTVTVNPLGASGGPYEGYVALAVLLGPFARSKLFDTPIALSAAVVGVTAGGTKQSFLLWDKRTLRWSTFLTAQSLDRSDPWQARLATATTFELLAPSFTEHQLEPFFSFLIDDQALGDRISDVRRGMLSAGTTVIDLPGANRLAALIEVFDTRLGNSSASSRHLEASDARIPSIVDQSLTGSWKP</sequence>
<dbReference type="GO" id="GO:0034198">
    <property type="term" value="P:cellular response to amino acid starvation"/>
    <property type="evidence" value="ECO:0007669"/>
    <property type="project" value="TreeGrafter"/>
</dbReference>
<reference evidence="4" key="1">
    <citation type="submission" date="2014-04" db="EMBL/GenBank/DDBJ databases">
        <title>Evolutionary Origins and Diversification of the Mycorrhizal Mutualists.</title>
        <authorList>
            <consortium name="DOE Joint Genome Institute"/>
            <consortium name="Mycorrhizal Genomics Consortium"/>
            <person name="Kohler A."/>
            <person name="Kuo A."/>
            <person name="Nagy L.G."/>
            <person name="Floudas D."/>
            <person name="Copeland A."/>
            <person name="Barry K.W."/>
            <person name="Cichocki N."/>
            <person name="Veneault-Fourrey C."/>
            <person name="LaButti K."/>
            <person name="Lindquist E.A."/>
            <person name="Lipzen A."/>
            <person name="Lundell T."/>
            <person name="Morin E."/>
            <person name="Murat C."/>
            <person name="Riley R."/>
            <person name="Ohm R."/>
            <person name="Sun H."/>
            <person name="Tunlid A."/>
            <person name="Henrissat B."/>
            <person name="Grigoriev I.V."/>
            <person name="Hibbett D.S."/>
            <person name="Martin F."/>
        </authorList>
    </citation>
    <scope>NUCLEOTIDE SEQUENCE [LARGE SCALE GENOMIC DNA]</scope>
    <source>
        <strain evidence="4">FD-334 SS-4</strain>
    </source>
</reference>
<keyword evidence="4" id="KW-1185">Reference proteome</keyword>
<dbReference type="PANTHER" id="PTHR23346">
    <property type="entry name" value="TRANSLATIONAL ACTIVATOR GCN1-RELATED"/>
    <property type="match status" value="1"/>
</dbReference>
<organism evidence="3 4">
    <name type="scientific">Hypholoma sublateritium (strain FD-334 SS-4)</name>
    <dbReference type="NCBI Taxonomy" id="945553"/>
    <lineage>
        <taxon>Eukaryota</taxon>
        <taxon>Fungi</taxon>
        <taxon>Dikarya</taxon>
        <taxon>Basidiomycota</taxon>
        <taxon>Agaricomycotina</taxon>
        <taxon>Agaricomycetes</taxon>
        <taxon>Agaricomycetidae</taxon>
        <taxon>Agaricales</taxon>
        <taxon>Agaricineae</taxon>
        <taxon>Strophariaceae</taxon>
        <taxon>Hypholoma</taxon>
    </lineage>
</organism>
<name>A0A0D2MI66_HYPSF</name>
<dbReference type="STRING" id="945553.A0A0D2MI66"/>
<evidence type="ECO:0000313" key="3">
    <source>
        <dbReference type="EMBL" id="KJA23348.1"/>
    </source>
</evidence>
<dbReference type="InterPro" id="IPR022716">
    <property type="entry name" value="Gcn1_N"/>
</dbReference>
<evidence type="ECO:0000259" key="2">
    <source>
        <dbReference type="Pfam" id="PF12074"/>
    </source>
</evidence>
<dbReference type="PANTHER" id="PTHR23346:SF7">
    <property type="entry name" value="STALLED RIBOSOME SENSOR GCN1"/>
    <property type="match status" value="1"/>
</dbReference>
<evidence type="ECO:0000313" key="4">
    <source>
        <dbReference type="Proteomes" id="UP000054270"/>
    </source>
</evidence>
<feature type="domain" description="Gcn1 N-terminal" evidence="2">
    <location>
        <begin position="249"/>
        <end position="384"/>
    </location>
</feature>
<dbReference type="GO" id="GO:0005829">
    <property type="term" value="C:cytosol"/>
    <property type="evidence" value="ECO:0007669"/>
    <property type="project" value="TreeGrafter"/>
</dbReference>
<accession>A0A0D2MI66</accession>
<dbReference type="OrthoDB" id="2987290at2759"/>
<dbReference type="EMBL" id="KN817543">
    <property type="protein sequence ID" value="KJA23348.1"/>
    <property type="molecule type" value="Genomic_DNA"/>
</dbReference>
<evidence type="ECO:0000256" key="1">
    <source>
        <dbReference type="ARBA" id="ARBA00022737"/>
    </source>
</evidence>
<dbReference type="GO" id="GO:0006417">
    <property type="term" value="P:regulation of translation"/>
    <property type="evidence" value="ECO:0007669"/>
    <property type="project" value="TreeGrafter"/>
</dbReference>
<dbReference type="GO" id="GO:0019887">
    <property type="term" value="F:protein kinase regulator activity"/>
    <property type="evidence" value="ECO:0007669"/>
    <property type="project" value="TreeGrafter"/>
</dbReference>
<dbReference type="AlphaFoldDB" id="A0A0D2MI66"/>
<protein>
    <recommendedName>
        <fullName evidence="2">Gcn1 N-terminal domain-containing protein</fullName>
    </recommendedName>
</protein>